<dbReference type="OrthoDB" id="2426273at2759"/>
<accession>A0A8H3G318</accession>
<feature type="signal peptide" evidence="1">
    <location>
        <begin position="1"/>
        <end position="24"/>
    </location>
</feature>
<keyword evidence="1" id="KW-0732">Signal</keyword>
<comment type="caution">
    <text evidence="2">The sequence shown here is derived from an EMBL/GenBank/DDBJ whole genome shotgun (WGS) entry which is preliminary data.</text>
</comment>
<reference evidence="2" key="1">
    <citation type="submission" date="2021-03" db="EMBL/GenBank/DDBJ databases">
        <authorList>
            <person name="Tagirdzhanova G."/>
        </authorList>
    </citation>
    <scope>NUCLEOTIDE SEQUENCE</scope>
</reference>
<feature type="chain" id="PRO_5034921154" description="Heterokaryon incompatibility domain-containing protein" evidence="1">
    <location>
        <begin position="25"/>
        <end position="740"/>
    </location>
</feature>
<dbReference type="PANTHER" id="PTHR39596:SF2">
    <property type="entry name" value="HET DOMAIN PROTEIN (AFU_ORTHOLOGUE AFUA_1G17550)-RELATED"/>
    <property type="match status" value="1"/>
</dbReference>
<keyword evidence="3" id="KW-1185">Reference proteome</keyword>
<organism evidence="2 3">
    <name type="scientific">Heterodermia speciosa</name>
    <dbReference type="NCBI Taxonomy" id="116794"/>
    <lineage>
        <taxon>Eukaryota</taxon>
        <taxon>Fungi</taxon>
        <taxon>Dikarya</taxon>
        <taxon>Ascomycota</taxon>
        <taxon>Pezizomycotina</taxon>
        <taxon>Lecanoromycetes</taxon>
        <taxon>OSLEUM clade</taxon>
        <taxon>Lecanoromycetidae</taxon>
        <taxon>Caliciales</taxon>
        <taxon>Physciaceae</taxon>
        <taxon>Heterodermia</taxon>
    </lineage>
</organism>
<dbReference type="EMBL" id="CAJPDS010000069">
    <property type="protein sequence ID" value="CAF9933677.1"/>
    <property type="molecule type" value="Genomic_DNA"/>
</dbReference>
<gene>
    <name evidence="2" type="ORF">HETSPECPRED_008740</name>
</gene>
<evidence type="ECO:0008006" key="4">
    <source>
        <dbReference type="Google" id="ProtNLM"/>
    </source>
</evidence>
<evidence type="ECO:0000313" key="3">
    <source>
        <dbReference type="Proteomes" id="UP000664521"/>
    </source>
</evidence>
<evidence type="ECO:0000313" key="2">
    <source>
        <dbReference type="EMBL" id="CAF9933677.1"/>
    </source>
</evidence>
<protein>
    <recommendedName>
        <fullName evidence="4">Heterokaryon incompatibility domain-containing protein</fullName>
    </recommendedName>
</protein>
<dbReference type="AlphaFoldDB" id="A0A8H3G318"/>
<evidence type="ECO:0000256" key="1">
    <source>
        <dbReference type="SAM" id="SignalP"/>
    </source>
</evidence>
<dbReference type="Proteomes" id="UP000664521">
    <property type="component" value="Unassembled WGS sequence"/>
</dbReference>
<dbReference type="PANTHER" id="PTHR39596">
    <property type="match status" value="1"/>
</dbReference>
<sequence length="740" mass="83835">MAFTEIIQAWLFFGLLIEVLKVSGVSVNARDFVHGDYPDKYITTEALPRYLSEWEQKARKMPEHVRKGQSVKQQDILMLSIQFRLQQISGQWWEDAPLHWVDRPEESYEMALPLPLQMSIAVLCETLDRAGRRFGNVERRPIEHMLRNNSLVDELKARAWCPSEISFVLQGLSDTSAFFASRLERRRLQADHSKCSANKCRALDIIAERYQTRHVPECRGCQNAGIDSYELAATLRRGQIPRACFRLTDHSRRKPIRLIIGESGPYVAISHVWSDGLGNPKANSLPTCQLIRLYGMINALDIDFANGTPAVWIDSLLVPVQKGQEKRLALSQLCNYYRAAEKVLVLDSDLLGASKACTREELITRVFFSTWMRRLWTLEEGILSRGNLVFQLCDGTVSLRELSESDHFSASVTGIGNVFGGKMREFLPNLADHQGRTEGDKTRLSIFADLLPALEYRSTTKAIDEQLCIAHILGVDARELVTIDDVQLRMKRLLELLAQNGSKFPMRLLFTKEPKLQLDGFRWVPTAFMAFEHDDVNYLRERDEKFNTGFSDKGLLIKGIGAWTLPFGGEIFKKVTYIEVEKSIFALTPVPVGQSCRDAEGFWTPQVLEQALKVDPAQHWHPEMQAMLGTSPETTAILFGGPFGMLVSIHYSEGQAGDPDGSLIYARPIGQFYMRELMTATQSFVTHGPNSSQIKIVQPTWTLSGTEKDMEEALEKIYDPETSTFLHSKVIPHSQRWCIG</sequence>
<name>A0A8H3G318_9LECA</name>
<proteinExistence type="predicted"/>